<name>A0A2S5ZFL0_9GAMM</name>
<protein>
    <submittedName>
        <fullName evidence="1">Uncharacterized protein</fullName>
    </submittedName>
</protein>
<gene>
    <name evidence="1" type="ORF">KEHDKFFH_02290</name>
</gene>
<dbReference type="RefSeq" id="WP_104320407.1">
    <property type="nucleotide sequence ID" value="NZ_PSSX01000001.1"/>
</dbReference>
<dbReference type="EMBL" id="PSSX01000001">
    <property type="protein sequence ID" value="PPI86169.1"/>
    <property type="molecule type" value="Genomic_DNA"/>
</dbReference>
<comment type="caution">
    <text evidence="1">The sequence shown here is derived from an EMBL/GenBank/DDBJ whole genome shotgun (WGS) entry which is preliminary data.</text>
</comment>
<sequence length="146" mass="16345">MSLKLFEKAYLYHITYSKLYAEIHDPNEADRGGRVLVEGDATPSIEDNKLVFDVVLSAAFYPKDADVEDEDSVVAEAEICAKAIFHADREFGDEESAAIDGFSAQQRHKFSDRHFAVVETVLMSKLKALMSDLQMPLGIPFQLTRS</sequence>
<evidence type="ECO:0000313" key="2">
    <source>
        <dbReference type="Proteomes" id="UP000239917"/>
    </source>
</evidence>
<keyword evidence="2" id="KW-1185">Reference proteome</keyword>
<organism evidence="1 2">
    <name type="scientific">Marinobacter maroccanus</name>
    <dbReference type="NCBI Taxonomy" id="2055143"/>
    <lineage>
        <taxon>Bacteria</taxon>
        <taxon>Pseudomonadati</taxon>
        <taxon>Pseudomonadota</taxon>
        <taxon>Gammaproteobacteria</taxon>
        <taxon>Pseudomonadales</taxon>
        <taxon>Marinobacteraceae</taxon>
        <taxon>Marinobacter</taxon>
    </lineage>
</organism>
<accession>A0A2S5ZFL0</accession>
<dbReference type="AlphaFoldDB" id="A0A2S5ZFL0"/>
<evidence type="ECO:0000313" key="1">
    <source>
        <dbReference type="EMBL" id="PPI86169.1"/>
    </source>
</evidence>
<reference evidence="1 2" key="1">
    <citation type="submission" date="2018-01" db="EMBL/GenBank/DDBJ databases">
        <title>Complete genome sequences of the type strains of Marinobacter flavimaris and Marinobacter maroccanus.</title>
        <authorList>
            <person name="Palau M."/>
            <person name="Boujida N."/>
            <person name="Manresa A."/>
            <person name="Minana-Galbis D."/>
        </authorList>
    </citation>
    <scope>NUCLEOTIDE SEQUENCE [LARGE SCALE GENOMIC DNA]</scope>
    <source>
        <strain evidence="1 2">N4</strain>
    </source>
</reference>
<dbReference type="Proteomes" id="UP000239917">
    <property type="component" value="Unassembled WGS sequence"/>
</dbReference>
<proteinExistence type="predicted"/>